<dbReference type="EMBL" id="VXPY01000043">
    <property type="protein sequence ID" value="MYD90046.1"/>
    <property type="molecule type" value="Genomic_DNA"/>
</dbReference>
<reference evidence="2" key="1">
    <citation type="submission" date="2019-09" db="EMBL/GenBank/DDBJ databases">
        <title>Characterisation of the sponge microbiome using genome-centric metagenomics.</title>
        <authorList>
            <person name="Engelberts J.P."/>
            <person name="Robbins S.J."/>
            <person name="De Goeij J.M."/>
            <person name="Aranda M."/>
            <person name="Bell S.C."/>
            <person name="Webster N.S."/>
        </authorList>
    </citation>
    <scope>NUCLEOTIDE SEQUENCE</scope>
    <source>
        <strain evidence="2">SB0662_bin_9</strain>
    </source>
</reference>
<accession>A0A6B1DSY5</accession>
<name>A0A6B1DSY5_9CHLR</name>
<gene>
    <name evidence="2" type="ORF">F4Y08_06870</name>
</gene>
<organism evidence="2">
    <name type="scientific">Caldilineaceae bacterium SB0662_bin_9</name>
    <dbReference type="NCBI Taxonomy" id="2605258"/>
    <lineage>
        <taxon>Bacteria</taxon>
        <taxon>Bacillati</taxon>
        <taxon>Chloroflexota</taxon>
        <taxon>Caldilineae</taxon>
        <taxon>Caldilineales</taxon>
        <taxon>Caldilineaceae</taxon>
    </lineage>
</organism>
<comment type="caution">
    <text evidence="2">The sequence shown here is derived from an EMBL/GenBank/DDBJ whole genome shotgun (WGS) entry which is preliminary data.</text>
</comment>
<feature type="domain" description="Transposase putative helix-turn-helix" evidence="1">
    <location>
        <begin position="19"/>
        <end position="43"/>
    </location>
</feature>
<sequence>MGICHRSRCRCLSTPSNRLAGQAGACCFVWNHFLSRQQQEYAACQAGTHPDLPIYRSTAWDVSYGAAE</sequence>
<proteinExistence type="predicted"/>
<evidence type="ECO:0000313" key="2">
    <source>
        <dbReference type="EMBL" id="MYD90046.1"/>
    </source>
</evidence>
<evidence type="ECO:0000259" key="1">
    <source>
        <dbReference type="Pfam" id="PF12323"/>
    </source>
</evidence>
<dbReference type="AlphaFoldDB" id="A0A6B1DSY5"/>
<dbReference type="InterPro" id="IPR021027">
    <property type="entry name" value="Transposase_put_HTH"/>
</dbReference>
<protein>
    <submittedName>
        <fullName evidence="2">Helix-turn-helix domain-containing protein</fullName>
    </submittedName>
</protein>
<dbReference type="Pfam" id="PF12323">
    <property type="entry name" value="HTH_OrfB_IS605"/>
    <property type="match status" value="1"/>
</dbReference>